<dbReference type="AlphaFoldDB" id="A0A4R4E2K8"/>
<reference evidence="1 2" key="1">
    <citation type="submission" date="2019-03" db="EMBL/GenBank/DDBJ databases">
        <authorList>
            <person name="Kim M.K.M."/>
        </authorList>
    </citation>
    <scope>NUCLEOTIDE SEQUENCE [LARGE SCALE GENOMIC DNA]</scope>
    <source>
        <strain evidence="1 2">18JY21-1</strain>
    </source>
</reference>
<evidence type="ECO:0000313" key="1">
    <source>
        <dbReference type="EMBL" id="TCZ70954.1"/>
    </source>
</evidence>
<proteinExistence type="predicted"/>
<dbReference type="OrthoDB" id="2376882at2"/>
<keyword evidence="2" id="KW-1185">Reference proteome</keyword>
<evidence type="ECO:0000313" key="2">
    <source>
        <dbReference type="Proteomes" id="UP000295418"/>
    </source>
</evidence>
<dbReference type="EMBL" id="SKFG01000043">
    <property type="protein sequence ID" value="TCZ70954.1"/>
    <property type="molecule type" value="Genomic_DNA"/>
</dbReference>
<accession>A0A4R4E2K8</accession>
<dbReference type="Proteomes" id="UP000295418">
    <property type="component" value="Unassembled WGS sequence"/>
</dbReference>
<comment type="caution">
    <text evidence="1">The sequence shown here is derived from an EMBL/GenBank/DDBJ whole genome shotgun (WGS) entry which is preliminary data.</text>
</comment>
<sequence length="151" mass="18113">MYGVLRMGSCMPYVCGLVSRERSWYRIYWHGRSRNLGKETITMGKKLEENGLFESSRMMLPEHAAEIRRHRDVLKHRVKPELDEQQLEIISRELTESYMNQSEIMIVLFDRIEDREEVGVVTKIDQQLKRVRLQKVDDWDWINLADIMRVE</sequence>
<dbReference type="Pfam" id="PF08863">
    <property type="entry name" value="YolD"/>
    <property type="match status" value="1"/>
</dbReference>
<gene>
    <name evidence="1" type="ORF">E0485_22975</name>
</gene>
<protein>
    <submittedName>
        <fullName evidence="1">YolD-like family protein</fullName>
    </submittedName>
</protein>
<name>A0A4R4E2K8_9BACL</name>
<dbReference type="InterPro" id="IPR014962">
    <property type="entry name" value="YolD"/>
</dbReference>
<organism evidence="1 2">
    <name type="scientific">Paenibacillus albiflavus</name>
    <dbReference type="NCBI Taxonomy" id="2545760"/>
    <lineage>
        <taxon>Bacteria</taxon>
        <taxon>Bacillati</taxon>
        <taxon>Bacillota</taxon>
        <taxon>Bacilli</taxon>
        <taxon>Bacillales</taxon>
        <taxon>Paenibacillaceae</taxon>
        <taxon>Paenibacillus</taxon>
    </lineage>
</organism>